<dbReference type="Pfam" id="PF12796">
    <property type="entry name" value="Ank_2"/>
    <property type="match status" value="1"/>
</dbReference>
<dbReference type="EMBL" id="FO904940">
    <property type="protein sequence ID" value="CDP30160.1"/>
    <property type="molecule type" value="Genomic_DNA"/>
</dbReference>
<dbReference type="InterPro" id="IPR002110">
    <property type="entry name" value="Ankyrin_rpt"/>
</dbReference>
<dbReference type="HOGENOM" id="CLU_654025_0_0_1"/>
<reference evidence="4 6" key="1">
    <citation type="journal article" date="2008" name="Genome Biol.">
        <title>The genome sequence of the model ascomycete fungus Podospora anserina.</title>
        <authorList>
            <person name="Espagne E."/>
            <person name="Lespinet O."/>
            <person name="Malagnac F."/>
            <person name="Da Silva C."/>
            <person name="Jaillon O."/>
            <person name="Porcel B.M."/>
            <person name="Couloux A."/>
            <person name="Aury J.-M."/>
            <person name="Segurens B."/>
            <person name="Poulain J."/>
            <person name="Anthouard V."/>
            <person name="Grossetete S."/>
            <person name="Khalili H."/>
            <person name="Coppin E."/>
            <person name="Dequard-Chablat M."/>
            <person name="Picard M."/>
            <person name="Contamine V."/>
            <person name="Arnaise S."/>
            <person name="Bourdais A."/>
            <person name="Berteaux-Lecellier V."/>
            <person name="Gautheret D."/>
            <person name="de Vries R.P."/>
            <person name="Battaglia E."/>
            <person name="Coutinho P.M."/>
            <person name="Danchin E.G.J."/>
            <person name="Henrissat B."/>
            <person name="El Khoury R."/>
            <person name="Sainsard-Chanet A."/>
            <person name="Boivin A."/>
            <person name="Pinan-Lucarre B."/>
            <person name="Sellem C.H."/>
            <person name="Debuchy R."/>
            <person name="Wincker P."/>
            <person name="Weissenbach J."/>
            <person name="Silar P."/>
        </authorList>
    </citation>
    <scope>NUCLEOTIDE SEQUENCE [LARGE SCALE GENOMIC DNA]</scope>
    <source>
        <strain evidence="6">S / ATCC MYA-4624 / DSM 980 / FGSC 10383</strain>
        <strain evidence="4">S mat+</strain>
    </source>
</reference>
<dbReference type="EMBL" id="CU633865">
    <property type="protein sequence ID" value="CAP64759.1"/>
    <property type="molecule type" value="Genomic_DNA"/>
</dbReference>
<dbReference type="PROSITE" id="PS50088">
    <property type="entry name" value="ANK_REPEAT"/>
    <property type="match status" value="2"/>
</dbReference>
<dbReference type="OrthoDB" id="4570070at2759"/>
<feature type="repeat" description="ANK" evidence="3">
    <location>
        <begin position="190"/>
        <end position="222"/>
    </location>
</feature>
<evidence type="ECO:0000313" key="5">
    <source>
        <dbReference type="EMBL" id="CDP30160.1"/>
    </source>
</evidence>
<evidence type="ECO:0000313" key="4">
    <source>
        <dbReference type="EMBL" id="CAP64759.1"/>
    </source>
</evidence>
<dbReference type="eggNOG" id="KOG0509">
    <property type="taxonomic scope" value="Eukaryota"/>
</dbReference>
<accession>B2ALC1</accession>
<dbReference type="VEuPathDB" id="FungiDB:PODANS_5_10220"/>
<keyword evidence="6" id="KW-1185">Reference proteome</keyword>
<dbReference type="Pfam" id="PF00023">
    <property type="entry name" value="Ank"/>
    <property type="match status" value="1"/>
</dbReference>
<dbReference type="AlphaFoldDB" id="B2ALC1"/>
<reference evidence="5" key="4">
    <citation type="submission" date="2015-04" db="EMBL/GenBank/DDBJ databases">
        <title>Maintaining two mating types: Structure of the mating type locus and its role in heterokaryosis in Podospora anserina.</title>
        <authorList>
            <person name="Grognet P."/>
            <person name="Bidard F."/>
            <person name="Kuchly C."/>
            <person name="Chan Ho Tong L."/>
            <person name="Coppin E."/>
            <person name="Ait Benkhali J."/>
            <person name="Couloux A."/>
            <person name="Wincker P."/>
            <person name="Debuchy R."/>
            <person name="Silar P."/>
        </authorList>
    </citation>
    <scope>NUCLEOTIDE SEQUENCE</scope>
</reference>
<reference evidence="4" key="2">
    <citation type="submission" date="2008-07" db="EMBL/GenBank/DDBJ databases">
        <authorList>
            <person name="Genoscope - CEA"/>
        </authorList>
    </citation>
    <scope>NUCLEOTIDE SEQUENCE</scope>
    <source>
        <strain evidence="4">S mat+</strain>
    </source>
</reference>
<dbReference type="SUPFAM" id="SSF48403">
    <property type="entry name" value="Ankyrin repeat"/>
    <property type="match status" value="1"/>
</dbReference>
<evidence type="ECO:0000313" key="6">
    <source>
        <dbReference type="Proteomes" id="UP000001197"/>
    </source>
</evidence>
<reference evidence="6" key="3">
    <citation type="journal article" date="2014" name="Genetics">
        <title>Maintaining two mating types: Structure of the mating type locus and its role in heterokaryosis in Podospora anserina.</title>
        <authorList>
            <person name="Grognet P."/>
            <person name="Bidard F."/>
            <person name="Kuchly C."/>
            <person name="Tong L.C.H."/>
            <person name="Coppin E."/>
            <person name="Benkhali J.A."/>
            <person name="Couloux A."/>
            <person name="Wincker P."/>
            <person name="Debuchy R."/>
            <person name="Silar P."/>
        </authorList>
    </citation>
    <scope>GENOME REANNOTATION</scope>
    <source>
        <strain evidence="6">S / ATCC MYA-4624 / DSM 980 / FGSC 10383</strain>
    </source>
</reference>
<dbReference type="KEGG" id="pan:PODANSg1874"/>
<dbReference type="Proteomes" id="UP000001197">
    <property type="component" value="Chromosome 5"/>
</dbReference>
<feature type="repeat" description="ANK" evidence="3">
    <location>
        <begin position="262"/>
        <end position="294"/>
    </location>
</feature>
<evidence type="ECO:0000256" key="2">
    <source>
        <dbReference type="ARBA" id="ARBA00023043"/>
    </source>
</evidence>
<keyword evidence="2 3" id="KW-0040">ANK repeat</keyword>
<keyword evidence="1" id="KW-0677">Repeat</keyword>
<sequence>MDNTWDMASSAPTSVMSERTKSPIKSFLFLIPSTKQIEDVLSFHCQRGSASAVKAILSHVTTPHKPLKHRQLFHPLIHAIKGGTSRHNKCVRELLAAGVNPNHRSKKSGLTPLQIALDRPNFKGYANLIWLLFTSEPRKLDPNGTDLQGEVPLFKFFLGADEEPLEAHKRGGLIMLLKAGADPNRQQPGTGNSLLHLAVRRKDAVVTAILLHVGVDVNALNLSGISPLQITAAQFHQRQGGEEVLDHLLKNGAKVDQPAGALRRTTLHWAVRAGNTTAIRRLLDGGANVTTKDKEQRDAIALAVKHTNKVFVSKTVPGVGDHRLGEAVREVEAGDHIESMQGLMGKAPDDYHIKGFLHQGTCAIESAAKDMTGGLLKRLLKMGLDLETPYKNGSTVREFIEAEGRGPVKQVARKWVPAAR</sequence>
<dbReference type="SMART" id="SM00248">
    <property type="entry name" value="ANK"/>
    <property type="match status" value="5"/>
</dbReference>
<dbReference type="RefSeq" id="XP_001904852.1">
    <property type="nucleotide sequence ID" value="XM_001904817.1"/>
</dbReference>
<dbReference type="PROSITE" id="PS50297">
    <property type="entry name" value="ANK_REP_REGION"/>
    <property type="match status" value="2"/>
</dbReference>
<protein>
    <submittedName>
        <fullName evidence="4">Podospora anserina S mat+ genomic DNA chromosome 5, supercontig 9</fullName>
    </submittedName>
</protein>
<dbReference type="Gene3D" id="1.25.40.20">
    <property type="entry name" value="Ankyrin repeat-containing domain"/>
    <property type="match status" value="2"/>
</dbReference>
<name>B2ALC1_PODAN</name>
<evidence type="ECO:0000256" key="1">
    <source>
        <dbReference type="ARBA" id="ARBA00022737"/>
    </source>
</evidence>
<gene>
    <name evidence="4" type="ORF">PODANS_5_10220</name>
</gene>
<proteinExistence type="predicted"/>
<dbReference type="GO" id="GO:0005737">
    <property type="term" value="C:cytoplasm"/>
    <property type="evidence" value="ECO:0007669"/>
    <property type="project" value="TreeGrafter"/>
</dbReference>
<dbReference type="InterPro" id="IPR036770">
    <property type="entry name" value="Ankyrin_rpt-contain_sf"/>
</dbReference>
<dbReference type="PANTHER" id="PTHR24198:SF165">
    <property type="entry name" value="ANKYRIN REPEAT-CONTAINING PROTEIN-RELATED"/>
    <property type="match status" value="1"/>
</dbReference>
<dbReference type="PANTHER" id="PTHR24198">
    <property type="entry name" value="ANKYRIN REPEAT AND PROTEIN KINASE DOMAIN-CONTAINING PROTEIN"/>
    <property type="match status" value="1"/>
</dbReference>
<evidence type="ECO:0000256" key="3">
    <source>
        <dbReference type="PROSITE-ProRule" id="PRU00023"/>
    </source>
</evidence>
<dbReference type="GeneID" id="6188797"/>
<organism evidence="4">
    <name type="scientific">Podospora anserina (strain S / ATCC MYA-4624 / DSM 980 / FGSC 10383)</name>
    <name type="common">Pleurage anserina</name>
    <dbReference type="NCBI Taxonomy" id="515849"/>
    <lineage>
        <taxon>Eukaryota</taxon>
        <taxon>Fungi</taxon>
        <taxon>Dikarya</taxon>
        <taxon>Ascomycota</taxon>
        <taxon>Pezizomycotina</taxon>
        <taxon>Sordariomycetes</taxon>
        <taxon>Sordariomycetidae</taxon>
        <taxon>Sordariales</taxon>
        <taxon>Podosporaceae</taxon>
        <taxon>Podospora</taxon>
        <taxon>Podospora anserina</taxon>
    </lineage>
</organism>